<dbReference type="EMBL" id="CP002273">
    <property type="protein sequence ID" value="ADO39249.1"/>
    <property type="molecule type" value="Genomic_DNA"/>
</dbReference>
<name>E3GQF7_9FIRM</name>
<organism evidence="2 3">
    <name type="scientific">Eubacterium callanderi</name>
    <dbReference type="NCBI Taxonomy" id="53442"/>
    <lineage>
        <taxon>Bacteria</taxon>
        <taxon>Bacillati</taxon>
        <taxon>Bacillota</taxon>
        <taxon>Clostridia</taxon>
        <taxon>Eubacteriales</taxon>
        <taxon>Eubacteriaceae</taxon>
        <taxon>Eubacterium</taxon>
    </lineage>
</organism>
<feature type="transmembrane region" description="Helical" evidence="1">
    <location>
        <begin position="9"/>
        <end position="27"/>
    </location>
</feature>
<dbReference type="KEGG" id="elm:ELI_4309"/>
<reference key="1">
    <citation type="submission" date="2010-09" db="EMBL/GenBank/DDBJ databases">
        <authorList>
            <person name="Roh H."/>
            <person name="Ko H.-J."/>
            <person name="Kim D."/>
            <person name="Choi D.G."/>
            <person name="Park S."/>
            <person name="Kim S."/>
            <person name="Kim K.H."/>
            <person name="Chang I.S."/>
            <person name="Choi I.-G."/>
        </authorList>
    </citation>
    <scope>NUCLEOTIDE SEQUENCE</scope>
    <source>
        <strain>KIST612</strain>
    </source>
</reference>
<keyword evidence="1" id="KW-1133">Transmembrane helix</keyword>
<proteinExistence type="predicted"/>
<dbReference type="HOGENOM" id="CLU_3168219_0_0_9"/>
<reference evidence="2 3" key="2">
    <citation type="journal article" date="2011" name="J. Bacteriol.">
        <title>Complete genome sequence of a carbon monoxide-utilizing acetogen, Eubacterium limosum KIST612.</title>
        <authorList>
            <person name="Roh H."/>
            <person name="Ko H.J."/>
            <person name="Kim D."/>
            <person name="Choi D.G."/>
            <person name="Park S."/>
            <person name="Kim S."/>
            <person name="Chang I.S."/>
            <person name="Choi I.G."/>
        </authorList>
    </citation>
    <scope>NUCLEOTIDE SEQUENCE [LARGE SCALE GENOMIC DNA]</scope>
    <source>
        <strain evidence="2 3">KIST612</strain>
    </source>
</reference>
<accession>E3GQF7</accession>
<gene>
    <name evidence="2" type="ordered locus">ELI_4309</name>
</gene>
<keyword evidence="1" id="KW-0812">Transmembrane</keyword>
<protein>
    <submittedName>
        <fullName evidence="2">Uncharacterized protein</fullName>
    </submittedName>
</protein>
<dbReference type="Proteomes" id="UP000006873">
    <property type="component" value="Chromosome"/>
</dbReference>
<evidence type="ECO:0000256" key="1">
    <source>
        <dbReference type="SAM" id="Phobius"/>
    </source>
</evidence>
<keyword evidence="3" id="KW-1185">Reference proteome</keyword>
<keyword evidence="1" id="KW-0472">Membrane</keyword>
<sequence>MLAFLRRRIFLAVYGGCLPCTAFLFGLSQDSGEAGLFRCLLIHGNGI</sequence>
<dbReference type="AlphaFoldDB" id="E3GQF7"/>
<evidence type="ECO:0000313" key="2">
    <source>
        <dbReference type="EMBL" id="ADO39249.1"/>
    </source>
</evidence>
<evidence type="ECO:0000313" key="3">
    <source>
        <dbReference type="Proteomes" id="UP000006873"/>
    </source>
</evidence>